<comment type="caution">
    <text evidence="1">The sequence shown here is derived from an EMBL/GenBank/DDBJ whole genome shotgun (WGS) entry which is preliminary data.</text>
</comment>
<reference evidence="1" key="1">
    <citation type="submission" date="2023-02" db="EMBL/GenBank/DDBJ databases">
        <title>Colletotrichum kahawae CIFC_Que2 genome sequencing and assembly.</title>
        <authorList>
            <person name="Baroncelli R."/>
        </authorList>
    </citation>
    <scope>NUCLEOTIDE SEQUENCE</scope>
    <source>
        <strain evidence="1">CIFC_Que2</strain>
    </source>
</reference>
<evidence type="ECO:0000313" key="1">
    <source>
        <dbReference type="EMBL" id="KAK2759239.1"/>
    </source>
</evidence>
<protein>
    <submittedName>
        <fullName evidence="1">Uncharacterized protein</fullName>
    </submittedName>
</protein>
<dbReference type="EMBL" id="VYYT01000182">
    <property type="protein sequence ID" value="KAK2759239.1"/>
    <property type="molecule type" value="Genomic_DNA"/>
</dbReference>
<dbReference type="Proteomes" id="UP001281614">
    <property type="component" value="Unassembled WGS sequence"/>
</dbReference>
<keyword evidence="2" id="KW-1185">Reference proteome</keyword>
<name>A0AAD9YEG6_COLKA</name>
<sequence length="68" mass="7029">MLSSGAQTTSYKNTRAAPAPILSWSHFVGHGHGAGDVSAECSTVRNVQNAVEGLGGVSGLDLLHKIRL</sequence>
<dbReference type="AlphaFoldDB" id="A0AAD9YEG6"/>
<accession>A0AAD9YEG6</accession>
<organism evidence="1 2">
    <name type="scientific">Colletotrichum kahawae</name>
    <name type="common">Coffee berry disease fungus</name>
    <dbReference type="NCBI Taxonomy" id="34407"/>
    <lineage>
        <taxon>Eukaryota</taxon>
        <taxon>Fungi</taxon>
        <taxon>Dikarya</taxon>
        <taxon>Ascomycota</taxon>
        <taxon>Pezizomycotina</taxon>
        <taxon>Sordariomycetes</taxon>
        <taxon>Hypocreomycetidae</taxon>
        <taxon>Glomerellales</taxon>
        <taxon>Glomerellaceae</taxon>
        <taxon>Colletotrichum</taxon>
        <taxon>Colletotrichum gloeosporioides species complex</taxon>
    </lineage>
</organism>
<gene>
    <name evidence="1" type="ORF">CKAH01_16704</name>
</gene>
<evidence type="ECO:0000313" key="2">
    <source>
        <dbReference type="Proteomes" id="UP001281614"/>
    </source>
</evidence>
<proteinExistence type="predicted"/>